<keyword evidence="4" id="KW-1003">Cell membrane</keyword>
<evidence type="ECO:0000256" key="6">
    <source>
        <dbReference type="ARBA" id="ARBA00022989"/>
    </source>
</evidence>
<gene>
    <name evidence="13" type="ORF">CKO28_08865</name>
</gene>
<keyword evidence="2" id="KW-0813">Transport</keyword>
<dbReference type="Gene3D" id="1.20.1530.20">
    <property type="match status" value="1"/>
</dbReference>
<evidence type="ECO:0000256" key="1">
    <source>
        <dbReference type="ARBA" id="ARBA00004651"/>
    </source>
</evidence>
<feature type="transmembrane region" description="Helical" evidence="10">
    <location>
        <begin position="242"/>
        <end position="259"/>
    </location>
</feature>
<sequence>MEHLLLGKMALIAAAGITAQWLAWRLYLPAVILLTAGGLLLGPATGLVAPHADFGELLRPLVGLAVAVILFEGGLSLEREELKQVGGTVKRILLLGVPMTGILAALAAHFLAGFSWSVAFVVGALLVITGPTVVIPLLRQAKLDRETARTLKWEGILNDPLGAILAVVVFEYLVQDATSPGAFLLHAVGGVIGAAVLGVAAAWGFAWANRRGEIAEFLKAPVLTGLVAVVYAGGNWLQAEGGLISVTLFGAGLANLGLANLDQLRRFKENIGVLLISGLFVVLAATLEPSMAQQVDWGLVAFVAALLFVIRPASVFLATIGLGLSLKRRLFLGWIAPRGIVCVAVAGVFGPRLVEQGYPQADALVPLAFLVVFVTVVLHGSTVGWLGRKLGLAAGPEHDVLIVGATPWSAALADALHRIGLPVVLADTNPHHLTIAETHVPTFAGEILSEQAEQRLDLSRFEHVIAATDSDSYNALVASQFALEQGIDRTFQLASHPEAAPSQLRPEARGRVLLGEGYDSDWLDDRLREGWQFRCLRLARGGVAKLPHQAVPVATLEPSGEVWFRAKEGGFRPGAGDTVILFAPPEVAMTLEPCGKPKSARAQRAEQRAASKAAREAANKAAKAAGALSGKSVTGPER</sequence>
<keyword evidence="5 10" id="KW-0812">Transmembrane</keyword>
<evidence type="ECO:0008006" key="15">
    <source>
        <dbReference type="Google" id="ProtNLM"/>
    </source>
</evidence>
<feature type="transmembrane region" description="Helical" evidence="10">
    <location>
        <begin position="331"/>
        <end position="351"/>
    </location>
</feature>
<feature type="transmembrane region" description="Helical" evidence="10">
    <location>
        <begin position="271"/>
        <end position="287"/>
    </location>
</feature>
<evidence type="ECO:0000259" key="12">
    <source>
        <dbReference type="Pfam" id="PF02254"/>
    </source>
</evidence>
<name>A0ABS1DCF9_9PROT</name>
<dbReference type="InterPro" id="IPR038770">
    <property type="entry name" value="Na+/solute_symporter_sf"/>
</dbReference>
<evidence type="ECO:0000256" key="3">
    <source>
        <dbReference type="ARBA" id="ARBA00022449"/>
    </source>
</evidence>
<accession>A0ABS1DCF9</accession>
<feature type="domain" description="RCK N-terminal" evidence="12">
    <location>
        <begin position="400"/>
        <end position="482"/>
    </location>
</feature>
<dbReference type="Pfam" id="PF02254">
    <property type="entry name" value="TrkA_N"/>
    <property type="match status" value="1"/>
</dbReference>
<evidence type="ECO:0000256" key="7">
    <source>
        <dbReference type="ARBA" id="ARBA00023065"/>
    </source>
</evidence>
<dbReference type="PANTHER" id="PTHR32507">
    <property type="entry name" value="NA(+)/H(+) ANTIPORTER 1"/>
    <property type="match status" value="1"/>
</dbReference>
<organism evidence="13 14">
    <name type="scientific">Rhodovibrio sodomensis</name>
    <dbReference type="NCBI Taxonomy" id="1088"/>
    <lineage>
        <taxon>Bacteria</taxon>
        <taxon>Pseudomonadati</taxon>
        <taxon>Pseudomonadota</taxon>
        <taxon>Alphaproteobacteria</taxon>
        <taxon>Rhodospirillales</taxon>
        <taxon>Rhodovibrionaceae</taxon>
        <taxon>Rhodovibrio</taxon>
    </lineage>
</organism>
<feature type="transmembrane region" description="Helical" evidence="10">
    <location>
        <begin position="363"/>
        <end position="386"/>
    </location>
</feature>
<evidence type="ECO:0000256" key="5">
    <source>
        <dbReference type="ARBA" id="ARBA00022692"/>
    </source>
</evidence>
<dbReference type="EMBL" id="NRRL01000017">
    <property type="protein sequence ID" value="MBK1668146.1"/>
    <property type="molecule type" value="Genomic_DNA"/>
</dbReference>
<dbReference type="InterPro" id="IPR003148">
    <property type="entry name" value="RCK_N"/>
</dbReference>
<keyword evidence="3" id="KW-0050">Antiport</keyword>
<dbReference type="PANTHER" id="PTHR32507:SF0">
    <property type="entry name" value="NA(+)_H(+) ANTIPORTER 2-RELATED"/>
    <property type="match status" value="1"/>
</dbReference>
<keyword evidence="6 10" id="KW-1133">Transmembrane helix</keyword>
<evidence type="ECO:0000313" key="13">
    <source>
        <dbReference type="EMBL" id="MBK1668146.1"/>
    </source>
</evidence>
<dbReference type="SUPFAM" id="SSF51735">
    <property type="entry name" value="NAD(P)-binding Rossmann-fold domains"/>
    <property type="match status" value="1"/>
</dbReference>
<keyword evidence="8 10" id="KW-0472">Membrane</keyword>
<feature type="region of interest" description="Disordered" evidence="9">
    <location>
        <begin position="595"/>
        <end position="638"/>
    </location>
</feature>
<dbReference type="InterPro" id="IPR006153">
    <property type="entry name" value="Cation/H_exchanger_TM"/>
</dbReference>
<comment type="subcellular location">
    <subcellularLocation>
        <location evidence="1">Cell membrane</location>
        <topology evidence="1">Multi-pass membrane protein</topology>
    </subcellularLocation>
</comment>
<feature type="transmembrane region" description="Helical" evidence="10">
    <location>
        <begin position="156"/>
        <end position="175"/>
    </location>
</feature>
<protein>
    <recommendedName>
        <fullName evidence="15">Sodium:proton exchanger</fullName>
    </recommendedName>
</protein>
<evidence type="ECO:0000313" key="14">
    <source>
        <dbReference type="Proteomes" id="UP001296873"/>
    </source>
</evidence>
<reference evidence="13 14" key="1">
    <citation type="journal article" date="2020" name="Microorganisms">
        <title>Osmotic Adaptation and Compatible Solute Biosynthesis of Phototrophic Bacteria as Revealed from Genome Analyses.</title>
        <authorList>
            <person name="Imhoff J.F."/>
            <person name="Rahn T."/>
            <person name="Kunzel S."/>
            <person name="Keller A."/>
            <person name="Neulinger S.C."/>
        </authorList>
    </citation>
    <scope>NUCLEOTIDE SEQUENCE [LARGE SCALE GENOMIC DNA]</scope>
    <source>
        <strain evidence="13 14">DSM 9895</strain>
    </source>
</reference>
<feature type="domain" description="Cation/H+ exchanger transmembrane" evidence="11">
    <location>
        <begin position="19"/>
        <end position="387"/>
    </location>
</feature>
<feature type="transmembrane region" description="Helical" evidence="10">
    <location>
        <begin position="217"/>
        <end position="236"/>
    </location>
</feature>
<feature type="transmembrane region" description="Helical" evidence="10">
    <location>
        <begin position="89"/>
        <end position="108"/>
    </location>
</feature>
<feature type="transmembrane region" description="Helical" evidence="10">
    <location>
        <begin position="299"/>
        <end position="324"/>
    </location>
</feature>
<comment type="caution">
    <text evidence="13">The sequence shown here is derived from an EMBL/GenBank/DDBJ whole genome shotgun (WGS) entry which is preliminary data.</text>
</comment>
<evidence type="ECO:0000259" key="11">
    <source>
        <dbReference type="Pfam" id="PF00999"/>
    </source>
</evidence>
<evidence type="ECO:0000256" key="10">
    <source>
        <dbReference type="SAM" id="Phobius"/>
    </source>
</evidence>
<dbReference type="Gene3D" id="3.40.50.720">
    <property type="entry name" value="NAD(P)-binding Rossmann-like Domain"/>
    <property type="match status" value="1"/>
</dbReference>
<evidence type="ECO:0000256" key="8">
    <source>
        <dbReference type="ARBA" id="ARBA00023136"/>
    </source>
</evidence>
<feature type="transmembrane region" description="Helical" evidence="10">
    <location>
        <begin position="31"/>
        <end position="51"/>
    </location>
</feature>
<feature type="compositionally biased region" description="Basic and acidic residues" evidence="9">
    <location>
        <begin position="603"/>
        <end position="618"/>
    </location>
</feature>
<feature type="transmembrane region" description="Helical" evidence="10">
    <location>
        <begin position="181"/>
        <end position="205"/>
    </location>
</feature>
<feature type="transmembrane region" description="Helical" evidence="10">
    <location>
        <begin position="57"/>
        <end position="77"/>
    </location>
</feature>
<dbReference type="Pfam" id="PF00999">
    <property type="entry name" value="Na_H_Exchanger"/>
    <property type="match status" value="1"/>
</dbReference>
<keyword evidence="7" id="KW-0406">Ion transport</keyword>
<evidence type="ECO:0000256" key="4">
    <source>
        <dbReference type="ARBA" id="ARBA00022475"/>
    </source>
</evidence>
<dbReference type="Proteomes" id="UP001296873">
    <property type="component" value="Unassembled WGS sequence"/>
</dbReference>
<dbReference type="RefSeq" id="WP_200340317.1">
    <property type="nucleotide sequence ID" value="NZ_NRRL01000017.1"/>
</dbReference>
<dbReference type="InterPro" id="IPR036291">
    <property type="entry name" value="NAD(P)-bd_dom_sf"/>
</dbReference>
<evidence type="ECO:0000256" key="2">
    <source>
        <dbReference type="ARBA" id="ARBA00022448"/>
    </source>
</evidence>
<evidence type="ECO:0000256" key="9">
    <source>
        <dbReference type="SAM" id="MobiDB-lite"/>
    </source>
</evidence>
<keyword evidence="14" id="KW-1185">Reference proteome</keyword>
<feature type="transmembrane region" description="Helical" evidence="10">
    <location>
        <begin position="114"/>
        <end position="135"/>
    </location>
</feature>
<proteinExistence type="predicted"/>